<dbReference type="Proteomes" id="UP001283361">
    <property type="component" value="Unassembled WGS sequence"/>
</dbReference>
<dbReference type="InterPro" id="IPR000741">
    <property type="entry name" value="FBA_I"/>
</dbReference>
<evidence type="ECO:0000256" key="3">
    <source>
        <dbReference type="ARBA" id="ARBA00013068"/>
    </source>
</evidence>
<proteinExistence type="inferred from homology"/>
<dbReference type="AlphaFoldDB" id="A0AAE1CNN0"/>
<evidence type="ECO:0000256" key="5">
    <source>
        <dbReference type="ARBA" id="ARBA00023239"/>
    </source>
</evidence>
<comment type="caution">
    <text evidence="6">The sequence shown here is derived from an EMBL/GenBank/DDBJ whole genome shotgun (WGS) entry which is preliminary data.</text>
</comment>
<reference evidence="6" key="1">
    <citation type="journal article" date="2023" name="G3 (Bethesda)">
        <title>A reference genome for the long-term kleptoplast-retaining sea slug Elysia crispata morphotype clarki.</title>
        <authorList>
            <person name="Eastman K.E."/>
            <person name="Pendleton A.L."/>
            <person name="Shaikh M.A."/>
            <person name="Suttiyut T."/>
            <person name="Ogas R."/>
            <person name="Tomko P."/>
            <person name="Gavelis G."/>
            <person name="Widhalm J.R."/>
            <person name="Wisecaver J.H."/>
        </authorList>
    </citation>
    <scope>NUCLEOTIDE SEQUENCE</scope>
    <source>
        <strain evidence="6">ECLA1</strain>
    </source>
</reference>
<accession>A0AAE1CNN0</accession>
<dbReference type="Gene3D" id="3.20.20.70">
    <property type="entry name" value="Aldolase class I"/>
    <property type="match status" value="1"/>
</dbReference>
<evidence type="ECO:0000313" key="6">
    <source>
        <dbReference type="EMBL" id="KAK3722321.1"/>
    </source>
</evidence>
<dbReference type="PANTHER" id="PTHR11627">
    <property type="entry name" value="FRUCTOSE-BISPHOSPHATE ALDOLASE"/>
    <property type="match status" value="1"/>
</dbReference>
<sequence length="445" mass="49528">MPLKDIAAVPLPHQVRQREQGWVSETHSPKPSNIFLKLAAIERAKSISHAFLSKSLGSRSSSFIRPRTRKQKKKQIWASIPECLSSVKTDQLRCTVRQLMLPGLGILAADDSINQLGLRLNAIHLENTAINRRRYHEMLLNIDGASYGRLNDYLSGVLMREESMDQTGYSGKNLSQLLKERNVLLGIRFDKALEKLVGCDREYIASGLDSLSESIRRMKDIGVKFGLFRCVYRISDHTPSRLALTENSIVLARFAVICQQLTIVPILAPEVLAGGNHGYEEARGVLRDILTTLVKIMSEHRVYLAGAIIRVAACSPGLCFKDHRDLKRVANNMAKTLNESIPPAIGGILMSRQESLCESVAILNNIQICRVKKPFIVSFCFSRVIQQGVDSIWAGQNKNLDKARAELMRRAELCGLAAMGQWLNEATSIFISVESSTSLSETLSD</sequence>
<gene>
    <name evidence="6" type="ORF">RRG08_041927</name>
</gene>
<dbReference type="EC" id="4.1.2.13" evidence="3"/>
<organism evidence="6 7">
    <name type="scientific">Elysia crispata</name>
    <name type="common">lettuce slug</name>
    <dbReference type="NCBI Taxonomy" id="231223"/>
    <lineage>
        <taxon>Eukaryota</taxon>
        <taxon>Metazoa</taxon>
        <taxon>Spiralia</taxon>
        <taxon>Lophotrochozoa</taxon>
        <taxon>Mollusca</taxon>
        <taxon>Gastropoda</taxon>
        <taxon>Heterobranchia</taxon>
        <taxon>Euthyneura</taxon>
        <taxon>Panpulmonata</taxon>
        <taxon>Sacoglossa</taxon>
        <taxon>Placobranchoidea</taxon>
        <taxon>Plakobranchidae</taxon>
        <taxon>Elysia</taxon>
    </lineage>
</organism>
<dbReference type="Pfam" id="PF00274">
    <property type="entry name" value="Glycolytic"/>
    <property type="match status" value="1"/>
</dbReference>
<name>A0AAE1CNN0_9GAST</name>
<evidence type="ECO:0000256" key="4">
    <source>
        <dbReference type="ARBA" id="ARBA00023152"/>
    </source>
</evidence>
<dbReference type="InterPro" id="IPR013785">
    <property type="entry name" value="Aldolase_TIM"/>
</dbReference>
<comment type="pathway">
    <text evidence="1">Carbohydrate degradation; glycolysis; D-glyceraldehyde 3-phosphate and glycerone phosphate from D-glucose: step 4/4.</text>
</comment>
<keyword evidence="7" id="KW-1185">Reference proteome</keyword>
<dbReference type="SUPFAM" id="SSF51569">
    <property type="entry name" value="Aldolase"/>
    <property type="match status" value="1"/>
</dbReference>
<keyword evidence="5" id="KW-0456">Lyase</keyword>
<keyword evidence="4" id="KW-0324">Glycolysis</keyword>
<dbReference type="GO" id="GO:0004332">
    <property type="term" value="F:fructose-bisphosphate aldolase activity"/>
    <property type="evidence" value="ECO:0007669"/>
    <property type="project" value="UniProtKB-EC"/>
</dbReference>
<protein>
    <recommendedName>
        <fullName evidence="3">fructose-bisphosphate aldolase</fullName>
        <ecNumber evidence="3">4.1.2.13</ecNumber>
    </recommendedName>
</protein>
<comment type="similarity">
    <text evidence="2">Belongs to the class I fructose-bisphosphate aldolase family.</text>
</comment>
<dbReference type="EMBL" id="JAWDGP010007375">
    <property type="protein sequence ID" value="KAK3722321.1"/>
    <property type="molecule type" value="Genomic_DNA"/>
</dbReference>
<evidence type="ECO:0000256" key="1">
    <source>
        <dbReference type="ARBA" id="ARBA00004714"/>
    </source>
</evidence>
<evidence type="ECO:0000313" key="7">
    <source>
        <dbReference type="Proteomes" id="UP001283361"/>
    </source>
</evidence>
<dbReference type="GO" id="GO:0006096">
    <property type="term" value="P:glycolytic process"/>
    <property type="evidence" value="ECO:0007669"/>
    <property type="project" value="UniProtKB-KW"/>
</dbReference>
<evidence type="ECO:0000256" key="2">
    <source>
        <dbReference type="ARBA" id="ARBA00010387"/>
    </source>
</evidence>